<dbReference type="Gene3D" id="3.30.70.20">
    <property type="match status" value="2"/>
</dbReference>
<sequence>MAFFPLERREKRAKTGAPEWEKILANSLITCSCLGTQQIDSEALSEATGHNVRAPCSALCTTQLDRAAAALAEGDAIFCCTQETRVFEALADELGHPAPATLDLRDRAGWSEDNASKLPKMSALIAEAALPAAPEKTLDVISEGLCLILGATDAALAAAEQLKDHLGVTVLLPPGSDIPDSRAYDVISGNLRRASGALGQFDVVIDAFQQIEPGGRGPLTLTDPRDGAISQCDILLDLRGDTPLFPAPEKREGYLRADPNHPPAMAAAVLAASHLVGTFEKPLYVRTEPLLCAHSRAEQTGCTRCLDLCPTGAITPDGDHVTIDPMVCAGCGACSAACPSGAISYDAPPVDLIMRRVQTLARAYLAAGGTAPRLLAHDSHGAEMIRLAARHGRGLPADVIPLEISALGAFGHAETVAALAAGFASVTLLPGPHADRDALAAQVALARAIGGPDSVHLMDTPDPDAMADALYAETAPAPVATPQRPLGTRRQIARQAARALHPGTDHLPLPEGAPYGAVLVDTDACTLCLSCVSLCPSGALGDNPDLPQLRFQEDACLQCGLCANICPEDAITYEPRLDLTDAALSQTVLNEEEPFACIDCGALFGVKSTIEAITAKLEGHSMFADPERLKLIQMCDDCRIGAQYHAENNPFAGKDRPRPRTTEDYFTKRRDH</sequence>
<keyword evidence="2" id="KW-0479">Metal-binding</keyword>
<dbReference type="InterPro" id="IPR050572">
    <property type="entry name" value="Fe-S_Ferredoxin"/>
</dbReference>
<evidence type="ECO:0000256" key="5">
    <source>
        <dbReference type="SAM" id="MobiDB-lite"/>
    </source>
</evidence>
<evidence type="ECO:0000256" key="3">
    <source>
        <dbReference type="ARBA" id="ARBA00023004"/>
    </source>
</evidence>
<dbReference type="Pfam" id="PF12838">
    <property type="entry name" value="Fer4_7"/>
    <property type="match status" value="1"/>
</dbReference>
<gene>
    <name evidence="7" type="ORF">ISM_04900</name>
</gene>
<evidence type="ECO:0000259" key="6">
    <source>
        <dbReference type="PROSITE" id="PS51379"/>
    </source>
</evidence>
<proteinExistence type="predicted"/>
<keyword evidence="4" id="KW-0411">Iron-sulfur</keyword>
<feature type="domain" description="4Fe-4S ferredoxin-type" evidence="6">
    <location>
        <begin position="547"/>
        <end position="576"/>
    </location>
</feature>
<feature type="region of interest" description="Disordered" evidence="5">
    <location>
        <begin position="649"/>
        <end position="672"/>
    </location>
</feature>
<feature type="compositionally biased region" description="Basic and acidic residues" evidence="5">
    <location>
        <begin position="653"/>
        <end position="672"/>
    </location>
</feature>
<dbReference type="eggNOG" id="COG1149">
    <property type="taxonomic scope" value="Bacteria"/>
</dbReference>
<dbReference type="Pfam" id="PF13187">
    <property type="entry name" value="Fer4_9"/>
    <property type="match status" value="1"/>
</dbReference>
<dbReference type="eggNOG" id="COG1148">
    <property type="taxonomic scope" value="Bacteria"/>
</dbReference>
<evidence type="ECO:0000256" key="1">
    <source>
        <dbReference type="ARBA" id="ARBA00022485"/>
    </source>
</evidence>
<dbReference type="Proteomes" id="UP000005954">
    <property type="component" value="Unassembled WGS sequence"/>
</dbReference>
<keyword evidence="8" id="KW-1185">Reference proteome</keyword>
<dbReference type="AlphaFoldDB" id="A3SJS2"/>
<organism evidence="7 8">
    <name type="scientific">Roseovarius nubinhibens (strain ATCC BAA-591 / DSM 15170 / ISM)</name>
    <dbReference type="NCBI Taxonomy" id="89187"/>
    <lineage>
        <taxon>Bacteria</taxon>
        <taxon>Pseudomonadati</taxon>
        <taxon>Pseudomonadota</taxon>
        <taxon>Alphaproteobacteria</taxon>
        <taxon>Rhodobacterales</taxon>
        <taxon>Roseobacteraceae</taxon>
        <taxon>Roseovarius</taxon>
    </lineage>
</organism>
<dbReference type="PROSITE" id="PS51379">
    <property type="entry name" value="4FE4S_FER_2"/>
    <property type="match status" value="3"/>
</dbReference>
<dbReference type="GO" id="GO:0046872">
    <property type="term" value="F:metal ion binding"/>
    <property type="evidence" value="ECO:0007669"/>
    <property type="project" value="UniProtKB-KW"/>
</dbReference>
<dbReference type="PANTHER" id="PTHR43687:SF4">
    <property type="entry name" value="BLR5484 PROTEIN"/>
    <property type="match status" value="1"/>
</dbReference>
<dbReference type="STRING" id="89187.ISM_04900"/>
<reference evidence="7 8" key="1">
    <citation type="submission" date="2005-12" db="EMBL/GenBank/DDBJ databases">
        <authorList>
            <person name="Moran M.A."/>
            <person name="Ferriera S."/>
            <person name="Johnson J."/>
            <person name="Kravitz S."/>
            <person name="Halpern A."/>
            <person name="Remington K."/>
            <person name="Beeson K."/>
            <person name="Tran B."/>
            <person name="Rogers Y.-H."/>
            <person name="Friedman R."/>
            <person name="Venter J.C."/>
        </authorList>
    </citation>
    <scope>NUCLEOTIDE SEQUENCE [LARGE SCALE GENOMIC DNA]</scope>
    <source>
        <strain evidence="8">ATCC BAA-591 / DSM 15170 / ISM</strain>
    </source>
</reference>
<evidence type="ECO:0000256" key="2">
    <source>
        <dbReference type="ARBA" id="ARBA00022723"/>
    </source>
</evidence>
<protein>
    <submittedName>
        <fullName evidence="7">Iron-sulfur cluster-binding protein</fullName>
    </submittedName>
</protein>
<name>A3SJS2_ROSNI</name>
<keyword evidence="1" id="KW-0004">4Fe-4S</keyword>
<feature type="domain" description="4Fe-4S ferredoxin-type" evidence="6">
    <location>
        <begin position="516"/>
        <end position="545"/>
    </location>
</feature>
<dbReference type="SUPFAM" id="SSF54862">
    <property type="entry name" value="4Fe-4S ferredoxins"/>
    <property type="match status" value="1"/>
</dbReference>
<dbReference type="GO" id="GO:0051539">
    <property type="term" value="F:4 iron, 4 sulfur cluster binding"/>
    <property type="evidence" value="ECO:0007669"/>
    <property type="project" value="UniProtKB-KW"/>
</dbReference>
<dbReference type="InterPro" id="IPR017900">
    <property type="entry name" value="4Fe4S_Fe_S_CS"/>
</dbReference>
<comment type="caution">
    <text evidence="7">The sequence shown here is derived from an EMBL/GenBank/DDBJ whole genome shotgun (WGS) entry which is preliminary data.</text>
</comment>
<dbReference type="PANTHER" id="PTHR43687">
    <property type="entry name" value="ADENYLYLSULFATE REDUCTASE, BETA SUBUNIT"/>
    <property type="match status" value="1"/>
</dbReference>
<dbReference type="PROSITE" id="PS00198">
    <property type="entry name" value="4FE4S_FER_1"/>
    <property type="match status" value="3"/>
</dbReference>
<keyword evidence="3" id="KW-0408">Iron</keyword>
<dbReference type="HOGENOM" id="CLU_022482_0_0_5"/>
<evidence type="ECO:0000256" key="4">
    <source>
        <dbReference type="ARBA" id="ARBA00023014"/>
    </source>
</evidence>
<evidence type="ECO:0000313" key="8">
    <source>
        <dbReference type="Proteomes" id="UP000005954"/>
    </source>
</evidence>
<dbReference type="InterPro" id="IPR017896">
    <property type="entry name" value="4Fe4S_Fe-S-bd"/>
</dbReference>
<dbReference type="EMBL" id="AALY01000001">
    <property type="protein sequence ID" value="EAP77603.1"/>
    <property type="molecule type" value="Genomic_DNA"/>
</dbReference>
<evidence type="ECO:0000313" key="7">
    <source>
        <dbReference type="EMBL" id="EAP77603.1"/>
    </source>
</evidence>
<feature type="domain" description="4Fe-4S ferredoxin-type" evidence="6">
    <location>
        <begin position="319"/>
        <end position="348"/>
    </location>
</feature>
<accession>A3SJS2</accession>